<organism evidence="3 4">
    <name type="scientific">Actinomadura rubrobrunea</name>
    <dbReference type="NCBI Taxonomy" id="115335"/>
    <lineage>
        <taxon>Bacteria</taxon>
        <taxon>Bacillati</taxon>
        <taxon>Actinomycetota</taxon>
        <taxon>Actinomycetes</taxon>
        <taxon>Streptosporangiales</taxon>
        <taxon>Thermomonosporaceae</taxon>
        <taxon>Actinomadura</taxon>
    </lineage>
</organism>
<dbReference type="EMBL" id="BSRZ01000012">
    <property type="protein sequence ID" value="GLW66114.1"/>
    <property type="molecule type" value="Genomic_DNA"/>
</dbReference>
<keyword evidence="1" id="KW-0418">Kinase</keyword>
<reference evidence="3" key="1">
    <citation type="submission" date="2023-02" db="EMBL/GenBank/DDBJ databases">
        <title>Actinomadura rubrobrunea NBRC 14622.</title>
        <authorList>
            <person name="Ichikawa N."/>
            <person name="Sato H."/>
            <person name="Tonouchi N."/>
        </authorList>
    </citation>
    <scope>NUCLEOTIDE SEQUENCE</scope>
    <source>
        <strain evidence="3">NBRC 14622</strain>
    </source>
</reference>
<sequence>MEVVIEMTLPRNARSAPLARRTLDASLSGLGVTGEIRADIALALGEACANVIRHANAGDEYEVHAHLDDRVCVVEVIDGGQCSADPSTWDRGGAPLGAEHGRGLQLIRAFTEELRIGPRPHAPGSVVHFEKSLIAS</sequence>
<dbReference type="InterPro" id="IPR003594">
    <property type="entry name" value="HATPase_dom"/>
</dbReference>
<comment type="caution">
    <text evidence="3">The sequence shown here is derived from an EMBL/GenBank/DDBJ whole genome shotgun (WGS) entry which is preliminary data.</text>
</comment>
<protein>
    <recommendedName>
        <fullName evidence="2">Histidine kinase/HSP90-like ATPase domain-containing protein</fullName>
    </recommendedName>
</protein>
<proteinExistence type="predicted"/>
<name>A0A9W6Q001_9ACTN</name>
<dbReference type="PANTHER" id="PTHR35526">
    <property type="entry name" value="ANTI-SIGMA-F FACTOR RSBW-RELATED"/>
    <property type="match status" value="1"/>
</dbReference>
<evidence type="ECO:0000256" key="1">
    <source>
        <dbReference type="ARBA" id="ARBA00022527"/>
    </source>
</evidence>
<dbReference type="Gene3D" id="3.30.565.10">
    <property type="entry name" value="Histidine kinase-like ATPase, C-terminal domain"/>
    <property type="match status" value="1"/>
</dbReference>
<dbReference type="AlphaFoldDB" id="A0A9W6Q001"/>
<dbReference type="InterPro" id="IPR036890">
    <property type="entry name" value="HATPase_C_sf"/>
</dbReference>
<dbReference type="InterPro" id="IPR050267">
    <property type="entry name" value="Anti-sigma-factor_SerPK"/>
</dbReference>
<dbReference type="SUPFAM" id="SSF55874">
    <property type="entry name" value="ATPase domain of HSP90 chaperone/DNA topoisomerase II/histidine kinase"/>
    <property type="match status" value="1"/>
</dbReference>
<accession>A0A9W6Q001</accession>
<keyword evidence="1" id="KW-0808">Transferase</keyword>
<dbReference type="CDD" id="cd16936">
    <property type="entry name" value="HATPase_RsbW-like"/>
    <property type="match status" value="1"/>
</dbReference>
<evidence type="ECO:0000313" key="3">
    <source>
        <dbReference type="EMBL" id="GLW66114.1"/>
    </source>
</evidence>
<dbReference type="Pfam" id="PF13581">
    <property type="entry name" value="HATPase_c_2"/>
    <property type="match status" value="1"/>
</dbReference>
<dbReference type="GO" id="GO:0004674">
    <property type="term" value="F:protein serine/threonine kinase activity"/>
    <property type="evidence" value="ECO:0007669"/>
    <property type="project" value="UniProtKB-KW"/>
</dbReference>
<gene>
    <name evidence="3" type="ORF">Arub01_43580</name>
</gene>
<evidence type="ECO:0000313" key="4">
    <source>
        <dbReference type="Proteomes" id="UP001165124"/>
    </source>
</evidence>
<dbReference type="Proteomes" id="UP001165124">
    <property type="component" value="Unassembled WGS sequence"/>
</dbReference>
<dbReference type="PANTHER" id="PTHR35526:SF3">
    <property type="entry name" value="ANTI-SIGMA-F FACTOR RSBW"/>
    <property type="match status" value="1"/>
</dbReference>
<keyword evidence="4" id="KW-1185">Reference proteome</keyword>
<evidence type="ECO:0000259" key="2">
    <source>
        <dbReference type="Pfam" id="PF13581"/>
    </source>
</evidence>
<feature type="domain" description="Histidine kinase/HSP90-like ATPase" evidence="2">
    <location>
        <begin position="11"/>
        <end position="118"/>
    </location>
</feature>
<keyword evidence="1" id="KW-0723">Serine/threonine-protein kinase</keyword>